<dbReference type="Proteomes" id="UP000186817">
    <property type="component" value="Unassembled WGS sequence"/>
</dbReference>
<keyword evidence="2" id="KW-1185">Reference proteome</keyword>
<name>A0A1Q9EZ27_SYMMI</name>
<accession>A0A1Q9EZ27</accession>
<comment type="caution">
    <text evidence="1">The sequence shown here is derived from an EMBL/GenBank/DDBJ whole genome shotgun (WGS) entry which is preliminary data.</text>
</comment>
<sequence>MDSAVLCKYETGSASRGVHRVNDEAANADEQATYKKKKVELAVALVREWRPTTPPLPECRESASYPSASRAGWKRVGVDEDRNLAVRHHPTARLNLFVPGQAAGGPPTNQFTGERRTIGRLVSAEIRVHRDDFTTLSKHAQLLANKEWKERTELRLKQRR</sequence>
<evidence type="ECO:0000313" key="2">
    <source>
        <dbReference type="Proteomes" id="UP000186817"/>
    </source>
</evidence>
<reference evidence="1 2" key="1">
    <citation type="submission" date="2016-02" db="EMBL/GenBank/DDBJ databases">
        <title>Genome analysis of coral dinoflagellate symbionts highlights evolutionary adaptations to a symbiotic lifestyle.</title>
        <authorList>
            <person name="Aranda M."/>
            <person name="Li Y."/>
            <person name="Liew Y.J."/>
            <person name="Baumgarten S."/>
            <person name="Simakov O."/>
            <person name="Wilson M."/>
            <person name="Piel J."/>
            <person name="Ashoor H."/>
            <person name="Bougouffa S."/>
            <person name="Bajic V.B."/>
            <person name="Ryu T."/>
            <person name="Ravasi T."/>
            <person name="Bayer T."/>
            <person name="Micklem G."/>
            <person name="Kim H."/>
            <person name="Bhak J."/>
            <person name="Lajeunesse T.C."/>
            <person name="Voolstra C.R."/>
        </authorList>
    </citation>
    <scope>NUCLEOTIDE SEQUENCE [LARGE SCALE GENOMIC DNA]</scope>
    <source>
        <strain evidence="1 2">CCMP2467</strain>
    </source>
</reference>
<proteinExistence type="predicted"/>
<evidence type="ECO:0000313" key="1">
    <source>
        <dbReference type="EMBL" id="OLQ12700.1"/>
    </source>
</evidence>
<gene>
    <name evidence="1" type="ORF">AK812_SmicGene3292</name>
</gene>
<protein>
    <submittedName>
        <fullName evidence="1">Uncharacterized protein</fullName>
    </submittedName>
</protein>
<dbReference type="EMBL" id="LSRX01000038">
    <property type="protein sequence ID" value="OLQ12700.1"/>
    <property type="molecule type" value="Genomic_DNA"/>
</dbReference>
<dbReference type="AlphaFoldDB" id="A0A1Q9EZ27"/>
<organism evidence="1 2">
    <name type="scientific">Symbiodinium microadriaticum</name>
    <name type="common">Dinoflagellate</name>
    <name type="synonym">Zooxanthella microadriatica</name>
    <dbReference type="NCBI Taxonomy" id="2951"/>
    <lineage>
        <taxon>Eukaryota</taxon>
        <taxon>Sar</taxon>
        <taxon>Alveolata</taxon>
        <taxon>Dinophyceae</taxon>
        <taxon>Suessiales</taxon>
        <taxon>Symbiodiniaceae</taxon>
        <taxon>Symbiodinium</taxon>
    </lineage>
</organism>